<evidence type="ECO:0000313" key="2">
    <source>
        <dbReference type="Proteomes" id="UP000075816"/>
    </source>
</evidence>
<dbReference type="EMBL" id="LVEA01000001">
    <property type="protein sequence ID" value="KYL05229.1"/>
    <property type="molecule type" value="Genomic_DNA"/>
</dbReference>
<sequence>MLQTKFYRDSDFIYVKIINTEYKGNYIFIPRANTFVKIKYLEFKTYTYEIQDTKITEKDAIFQELKHRLEEYEEEIESDNIKEEVLSGLPYYDWML</sequence>
<gene>
    <name evidence="1" type="ORF">A2J07_00405</name>
</gene>
<name>A0A162J6L4_9FUSO</name>
<protein>
    <submittedName>
        <fullName evidence="1">Uncharacterized protein</fullName>
    </submittedName>
</protein>
<accession>A0A162J6L4</accession>
<evidence type="ECO:0000313" key="1">
    <source>
        <dbReference type="EMBL" id="KYL05229.1"/>
    </source>
</evidence>
<comment type="caution">
    <text evidence="1">The sequence shown here is derived from an EMBL/GenBank/DDBJ whole genome shotgun (WGS) entry which is preliminary data.</text>
</comment>
<reference evidence="1 2" key="1">
    <citation type="submission" date="2016-03" db="EMBL/GenBank/DDBJ databases">
        <title>Comparative genomics of human isolates of Fusobacterium necrophorum.</title>
        <authorList>
            <person name="Jensen A."/>
            <person name="Bank S."/>
            <person name="Andersen P.S."/>
            <person name="Kristensen L.H."/>
            <person name="Prag J."/>
        </authorList>
    </citation>
    <scope>NUCLEOTIDE SEQUENCE [LARGE SCALE GENOMIC DNA]</scope>
    <source>
        <strain evidence="1 2">LS_1264</strain>
    </source>
</reference>
<proteinExistence type="predicted"/>
<organism evidence="1 2">
    <name type="scientific">Fusobacterium necrophorum subsp. funduliforme</name>
    <dbReference type="NCBI Taxonomy" id="143387"/>
    <lineage>
        <taxon>Bacteria</taxon>
        <taxon>Fusobacteriati</taxon>
        <taxon>Fusobacteriota</taxon>
        <taxon>Fusobacteriia</taxon>
        <taxon>Fusobacteriales</taxon>
        <taxon>Fusobacteriaceae</taxon>
        <taxon>Fusobacterium</taxon>
    </lineage>
</organism>
<dbReference type="RefSeq" id="WP_005954311.1">
    <property type="nucleotide sequence ID" value="NZ_CP028107.1"/>
</dbReference>
<dbReference type="Proteomes" id="UP000075816">
    <property type="component" value="Unassembled WGS sequence"/>
</dbReference>
<dbReference type="AlphaFoldDB" id="A0A162J6L4"/>